<keyword evidence="2" id="KW-1185">Reference proteome</keyword>
<name>A0A328TI65_9GAMM</name>
<evidence type="ECO:0000313" key="1">
    <source>
        <dbReference type="EMBL" id="RAP67436.1"/>
    </source>
</evidence>
<reference evidence="1" key="1">
    <citation type="submission" date="2018-04" db="EMBL/GenBank/DDBJ databases">
        <title>Genomes of the Obligate Erwinia dacicola and Facultative Enterobacter sp. OLF Endosymbionts of the Olive Fruit fly, Bactrocera oleae.</title>
        <authorList>
            <person name="Estes A.M."/>
            <person name="Hearn D.J."/>
            <person name="Agarwal S."/>
            <person name="Pierson E.A."/>
            <person name="Dunning-Hotopp J.C."/>
        </authorList>
    </citation>
    <scope>NUCLEOTIDE SEQUENCE [LARGE SCALE GENOMIC DNA]</scope>
    <source>
        <strain evidence="1">Oroville</strain>
    </source>
</reference>
<dbReference type="AlphaFoldDB" id="A0A328TI65"/>
<comment type="caution">
    <text evidence="1">The sequence shown here is derived from an EMBL/GenBank/DDBJ whole genome shotgun (WGS) entry which is preliminary data.</text>
</comment>
<accession>A0A328TI65</accession>
<sequence>LLHHAHIAQISGQCYRLKDKLKSGQIQKETKATTFE</sequence>
<proteinExistence type="predicted"/>
<dbReference type="Proteomes" id="UP000244334">
    <property type="component" value="Unassembled WGS sequence"/>
</dbReference>
<dbReference type="EMBL" id="LJAM02000922">
    <property type="protein sequence ID" value="RAP67436.1"/>
    <property type="molecule type" value="Genomic_DNA"/>
</dbReference>
<protein>
    <submittedName>
        <fullName evidence="1">Transposase</fullName>
    </submittedName>
</protein>
<feature type="non-terminal residue" evidence="1">
    <location>
        <position position="1"/>
    </location>
</feature>
<organism evidence="1 2">
    <name type="scientific">Candidatus Erwinia dacicola</name>
    <dbReference type="NCBI Taxonomy" id="252393"/>
    <lineage>
        <taxon>Bacteria</taxon>
        <taxon>Pseudomonadati</taxon>
        <taxon>Pseudomonadota</taxon>
        <taxon>Gammaproteobacteria</taxon>
        <taxon>Enterobacterales</taxon>
        <taxon>Erwiniaceae</taxon>
        <taxon>Erwinia</taxon>
    </lineage>
</organism>
<evidence type="ECO:0000313" key="2">
    <source>
        <dbReference type="Proteomes" id="UP000244334"/>
    </source>
</evidence>
<gene>
    <name evidence="1" type="ORF">ACZ87_03969</name>
</gene>